<dbReference type="AlphaFoldDB" id="A0A1C6VI02"/>
<dbReference type="Pfam" id="PF10756">
    <property type="entry name" value="bPH_6"/>
    <property type="match status" value="1"/>
</dbReference>
<dbReference type="EMBL" id="FMIA01000002">
    <property type="protein sequence ID" value="SCL65959.1"/>
    <property type="molecule type" value="Genomic_DNA"/>
</dbReference>
<evidence type="ECO:0000259" key="1">
    <source>
        <dbReference type="Pfam" id="PF10756"/>
    </source>
</evidence>
<proteinExistence type="predicted"/>
<protein>
    <submittedName>
        <fullName evidence="2">PH domain-containing protein</fullName>
    </submittedName>
</protein>
<accession>A0A1C6VI02</accession>
<sequence>MPVIKFALAAGLVLLGLLLDNGDQVGLALAGLIAAGLAGWALRDLVAPVRLAMDADGLVVRVGYAGRRRLPWSAIEQIDLDRHSRRGLTTELLEIDAGESLYLFGRYDLNAPPAEVADELRAAWPHPDQPHPGDTPA</sequence>
<evidence type="ECO:0000313" key="3">
    <source>
        <dbReference type="Proteomes" id="UP000198937"/>
    </source>
</evidence>
<dbReference type="InterPro" id="IPR019692">
    <property type="entry name" value="CFP-6_PH"/>
</dbReference>
<name>A0A1C6VI02_9ACTN</name>
<organism evidence="2 3">
    <name type="scientific">Micromonospora yangpuensis</name>
    <dbReference type="NCBI Taxonomy" id="683228"/>
    <lineage>
        <taxon>Bacteria</taxon>
        <taxon>Bacillati</taxon>
        <taxon>Actinomycetota</taxon>
        <taxon>Actinomycetes</taxon>
        <taxon>Micromonosporales</taxon>
        <taxon>Micromonosporaceae</taxon>
        <taxon>Micromonospora</taxon>
    </lineage>
</organism>
<feature type="domain" description="Low molecular weight protein antigen 6 PH" evidence="1">
    <location>
        <begin position="49"/>
        <end position="123"/>
    </location>
</feature>
<keyword evidence="3" id="KW-1185">Reference proteome</keyword>
<gene>
    <name evidence="2" type="ORF">GA0070617_5917</name>
</gene>
<reference evidence="2 3" key="1">
    <citation type="submission" date="2016-06" db="EMBL/GenBank/DDBJ databases">
        <authorList>
            <person name="Kjaerup R.B."/>
            <person name="Dalgaard T.S."/>
            <person name="Juul-Madsen H.R."/>
        </authorList>
    </citation>
    <scope>NUCLEOTIDE SEQUENCE [LARGE SCALE GENOMIC DNA]</scope>
    <source>
        <strain evidence="2 3">DSM 45577</strain>
    </source>
</reference>
<dbReference type="Proteomes" id="UP000198937">
    <property type="component" value="Unassembled WGS sequence"/>
</dbReference>
<evidence type="ECO:0000313" key="2">
    <source>
        <dbReference type="EMBL" id="SCL65959.1"/>
    </source>
</evidence>
<dbReference type="STRING" id="683228.GA0070617_5917"/>